<organism evidence="2 3">
    <name type="scientific">Dyadobacter jejuensis</name>
    <dbReference type="NCBI Taxonomy" id="1082580"/>
    <lineage>
        <taxon>Bacteria</taxon>
        <taxon>Pseudomonadati</taxon>
        <taxon>Bacteroidota</taxon>
        <taxon>Cytophagia</taxon>
        <taxon>Cytophagales</taxon>
        <taxon>Spirosomataceae</taxon>
        <taxon>Dyadobacter</taxon>
    </lineage>
</organism>
<gene>
    <name evidence="2" type="ORF">CLV98_10413</name>
</gene>
<dbReference type="InterPro" id="IPR011040">
    <property type="entry name" value="Sialidase"/>
</dbReference>
<dbReference type="Pfam" id="PF13088">
    <property type="entry name" value="BNR_2"/>
    <property type="match status" value="1"/>
</dbReference>
<dbReference type="PANTHER" id="PTHR43752">
    <property type="entry name" value="BNR/ASP-BOX REPEAT FAMILY PROTEIN"/>
    <property type="match status" value="1"/>
</dbReference>
<evidence type="ECO:0000313" key="3">
    <source>
        <dbReference type="Proteomes" id="UP000245880"/>
    </source>
</evidence>
<dbReference type="PANTHER" id="PTHR43752:SF2">
    <property type="entry name" value="BNR_ASP-BOX REPEAT FAMILY PROTEIN"/>
    <property type="match status" value="1"/>
</dbReference>
<dbReference type="AlphaFoldDB" id="A0A316AKK3"/>
<reference evidence="2 3" key="1">
    <citation type="submission" date="2018-03" db="EMBL/GenBank/DDBJ databases">
        <title>Genomic Encyclopedia of Archaeal and Bacterial Type Strains, Phase II (KMG-II): from individual species to whole genera.</title>
        <authorList>
            <person name="Goeker M."/>
        </authorList>
    </citation>
    <scope>NUCLEOTIDE SEQUENCE [LARGE SCALE GENOMIC DNA]</scope>
    <source>
        <strain evidence="2 3">DSM 100346</strain>
    </source>
</reference>
<evidence type="ECO:0000313" key="2">
    <source>
        <dbReference type="EMBL" id="PWJ58156.1"/>
    </source>
</evidence>
<proteinExistence type="predicted"/>
<accession>A0A316AKK3</accession>
<dbReference type="CDD" id="cd15482">
    <property type="entry name" value="Sialidase_non-viral"/>
    <property type="match status" value="1"/>
</dbReference>
<name>A0A316AKK3_9BACT</name>
<dbReference type="Gene3D" id="2.120.10.10">
    <property type="match status" value="1"/>
</dbReference>
<dbReference type="InterPro" id="IPR036278">
    <property type="entry name" value="Sialidase_sf"/>
</dbReference>
<protein>
    <submittedName>
        <fullName evidence="2">BNR repeat protein</fullName>
    </submittedName>
</protein>
<dbReference type="SUPFAM" id="SSF50939">
    <property type="entry name" value="Sialidases"/>
    <property type="match status" value="1"/>
</dbReference>
<comment type="caution">
    <text evidence="2">The sequence shown here is derived from an EMBL/GenBank/DDBJ whole genome shotgun (WGS) entry which is preliminary data.</text>
</comment>
<dbReference type="EMBL" id="QGDT01000004">
    <property type="protein sequence ID" value="PWJ58156.1"/>
    <property type="molecule type" value="Genomic_DNA"/>
</dbReference>
<dbReference type="Proteomes" id="UP000245880">
    <property type="component" value="Unassembled WGS sequence"/>
</dbReference>
<dbReference type="RefSeq" id="WP_229203289.1">
    <property type="nucleotide sequence ID" value="NZ_QGDT01000004.1"/>
</dbReference>
<sequence length="408" mass="45653">MYMNPFPIRSHWSVLGFAYGLLFSFLPAFAMSGEDDNRSKKEVSLTPAIKKIKDIVIYKDDTYFSAFPSVIKRPDGELVVAFRRAPDRKIFGESHTNHVDPNSYLVMVRSRDGEQWSPTPELLYAHPLGGSQDPCLLQLQDGSILCTSYGWAFVKSEVRPHLKQPNFQAGEATFLGGYLMRSTDGGATWSQPIYPPHIQPEINFSADGKPLPAYNRGALCEGKDGLIYWIVAASDSNSPKKTSNHLLVSDDKGLTWLYKSVVAIDSTASFNESSIYQTPKGDLVGFLRTARMDGQACIARSTDGGETFKWQKMGFQGHPLNVLRLPDNRVLLTYGYRQKPYGIRARILNSECTDFATAQEFVLRDDGGSSDLGYSWPVQLDNERVLVTYYFNKDNGTRHIAGTIIEIK</sequence>
<keyword evidence="3" id="KW-1185">Reference proteome</keyword>
<evidence type="ECO:0000259" key="1">
    <source>
        <dbReference type="Pfam" id="PF13088"/>
    </source>
</evidence>
<feature type="domain" description="Sialidase" evidence="1">
    <location>
        <begin position="173"/>
        <end position="335"/>
    </location>
</feature>